<evidence type="ECO:0008006" key="3">
    <source>
        <dbReference type="Google" id="ProtNLM"/>
    </source>
</evidence>
<comment type="caution">
    <text evidence="1">The sequence shown here is derived from an EMBL/GenBank/DDBJ whole genome shotgun (WGS) entry which is preliminary data.</text>
</comment>
<protein>
    <recommendedName>
        <fullName evidence="3">Endonuclease/exonuclease/phosphatase domain-containing protein</fullName>
    </recommendedName>
</protein>
<sequence length="87" mass="10083">MRPGLSDDLQQVKHDRKTAIIDRELATPNIDIAALQETRLCRQWQLQIEGVHILLTKIRARRTPHSPRRHCSAQLQTFVSTTSFPRD</sequence>
<gene>
    <name evidence="1" type="ORF">ElyMa_006059700</name>
</gene>
<dbReference type="EMBL" id="BMAT01012132">
    <property type="protein sequence ID" value="GFR86699.1"/>
    <property type="molecule type" value="Genomic_DNA"/>
</dbReference>
<organism evidence="1 2">
    <name type="scientific">Elysia marginata</name>
    <dbReference type="NCBI Taxonomy" id="1093978"/>
    <lineage>
        <taxon>Eukaryota</taxon>
        <taxon>Metazoa</taxon>
        <taxon>Spiralia</taxon>
        <taxon>Lophotrochozoa</taxon>
        <taxon>Mollusca</taxon>
        <taxon>Gastropoda</taxon>
        <taxon>Heterobranchia</taxon>
        <taxon>Euthyneura</taxon>
        <taxon>Panpulmonata</taxon>
        <taxon>Sacoglossa</taxon>
        <taxon>Placobranchoidea</taxon>
        <taxon>Plakobranchidae</taxon>
        <taxon>Elysia</taxon>
    </lineage>
</organism>
<evidence type="ECO:0000313" key="2">
    <source>
        <dbReference type="Proteomes" id="UP000762676"/>
    </source>
</evidence>
<reference evidence="1 2" key="1">
    <citation type="journal article" date="2021" name="Elife">
        <title>Chloroplast acquisition without the gene transfer in kleptoplastic sea slugs, Plakobranchus ocellatus.</title>
        <authorList>
            <person name="Maeda T."/>
            <person name="Takahashi S."/>
            <person name="Yoshida T."/>
            <person name="Shimamura S."/>
            <person name="Takaki Y."/>
            <person name="Nagai Y."/>
            <person name="Toyoda A."/>
            <person name="Suzuki Y."/>
            <person name="Arimoto A."/>
            <person name="Ishii H."/>
            <person name="Satoh N."/>
            <person name="Nishiyama T."/>
            <person name="Hasebe M."/>
            <person name="Maruyama T."/>
            <person name="Minagawa J."/>
            <person name="Obokata J."/>
            <person name="Shigenobu S."/>
        </authorList>
    </citation>
    <scope>NUCLEOTIDE SEQUENCE [LARGE SCALE GENOMIC DNA]</scope>
</reference>
<evidence type="ECO:0000313" key="1">
    <source>
        <dbReference type="EMBL" id="GFR86699.1"/>
    </source>
</evidence>
<dbReference type="Proteomes" id="UP000762676">
    <property type="component" value="Unassembled WGS sequence"/>
</dbReference>
<keyword evidence="2" id="KW-1185">Reference proteome</keyword>
<dbReference type="AlphaFoldDB" id="A0AAV4GN01"/>
<proteinExistence type="predicted"/>
<accession>A0AAV4GN01</accession>
<name>A0AAV4GN01_9GAST</name>